<dbReference type="Pfam" id="PF07228">
    <property type="entry name" value="SpoIIE"/>
    <property type="match status" value="1"/>
</dbReference>
<keyword evidence="4" id="KW-1185">Reference proteome</keyword>
<dbReference type="InterPro" id="IPR036457">
    <property type="entry name" value="PPM-type-like_dom_sf"/>
</dbReference>
<comment type="caution">
    <text evidence="3">The sequence shown here is derived from an EMBL/GenBank/DDBJ whole genome shotgun (WGS) entry which is preliminary data.</text>
</comment>
<organism evidence="3 4">
    <name type="scientific">Pseudopedobacter beijingensis</name>
    <dbReference type="NCBI Taxonomy" id="1207056"/>
    <lineage>
        <taxon>Bacteria</taxon>
        <taxon>Pseudomonadati</taxon>
        <taxon>Bacteroidota</taxon>
        <taxon>Sphingobacteriia</taxon>
        <taxon>Sphingobacteriales</taxon>
        <taxon>Sphingobacteriaceae</taxon>
        <taxon>Pseudopedobacter</taxon>
    </lineage>
</organism>
<accession>A0ABW4I7Z4</accession>
<evidence type="ECO:0000313" key="4">
    <source>
        <dbReference type="Proteomes" id="UP001597118"/>
    </source>
</evidence>
<dbReference type="PANTHER" id="PTHR43156">
    <property type="entry name" value="STAGE II SPORULATION PROTEIN E-RELATED"/>
    <property type="match status" value="1"/>
</dbReference>
<dbReference type="PANTHER" id="PTHR43156:SF2">
    <property type="entry name" value="STAGE II SPORULATION PROTEIN E"/>
    <property type="match status" value="1"/>
</dbReference>
<protein>
    <submittedName>
        <fullName evidence="3">PP2C family protein-serine/threonine phosphatase</fullName>
        <ecNumber evidence="3">3.1.3.16</ecNumber>
    </submittedName>
</protein>
<name>A0ABW4I7Z4_9SPHI</name>
<dbReference type="SMART" id="SM00331">
    <property type="entry name" value="PP2C_SIG"/>
    <property type="match status" value="1"/>
</dbReference>
<evidence type="ECO:0000313" key="3">
    <source>
        <dbReference type="EMBL" id="MFD1628876.1"/>
    </source>
</evidence>
<dbReference type="RefSeq" id="WP_379661261.1">
    <property type="nucleotide sequence ID" value="NZ_JBHUDG010000003.1"/>
</dbReference>
<dbReference type="InterPro" id="IPR001932">
    <property type="entry name" value="PPM-type_phosphatase-like_dom"/>
</dbReference>
<proteinExistence type="predicted"/>
<feature type="domain" description="PPM-type phosphatase" evidence="2">
    <location>
        <begin position="206"/>
        <end position="422"/>
    </location>
</feature>
<evidence type="ECO:0000259" key="2">
    <source>
        <dbReference type="SMART" id="SM00331"/>
    </source>
</evidence>
<dbReference type="EC" id="3.1.3.16" evidence="3"/>
<evidence type="ECO:0000256" key="1">
    <source>
        <dbReference type="ARBA" id="ARBA00022801"/>
    </source>
</evidence>
<keyword evidence="1 3" id="KW-0378">Hydrolase</keyword>
<dbReference type="SUPFAM" id="SSF81606">
    <property type="entry name" value="PP2C-like"/>
    <property type="match status" value="1"/>
</dbReference>
<reference evidence="4" key="1">
    <citation type="journal article" date="2019" name="Int. J. Syst. Evol. Microbiol.">
        <title>The Global Catalogue of Microorganisms (GCM) 10K type strain sequencing project: providing services to taxonomists for standard genome sequencing and annotation.</title>
        <authorList>
            <consortium name="The Broad Institute Genomics Platform"/>
            <consortium name="The Broad Institute Genome Sequencing Center for Infectious Disease"/>
            <person name="Wu L."/>
            <person name="Ma J."/>
        </authorList>
    </citation>
    <scope>NUCLEOTIDE SEQUENCE [LARGE SCALE GENOMIC DNA]</scope>
    <source>
        <strain evidence="4">CCUG 53762</strain>
    </source>
</reference>
<sequence length="423" mass="48008">MTKTSLKKYNDITEAEIEQVDLVELLLNRQAELNTLLEITQAINRNVSSAVLIEMMELILKNSLEINKFLLLIKEKEQVKCISFFGEKLKTEQEYKEVLSQVSDVKIPLDLTSHGNALLSNYNYFIPVYHKSQPLAYVFVGNLKSKGRIIIKTKLNYIQTLINVIIVAFENKKLFKERIQKERLQRELELAGEVQNMLIPGVLPNNPNLELDAIYLPHQNIGGDFYDFIKLSDGDFLWCIADVSGKGISAALIMANFQASLRALASSDLCLKELIVKLNELVFKNTEGERFITVFLGKFNARTNKVEYINAGHVAPLLMRGTDIIPLEKGCMMIGVFDELPFINIGEVEVEPGSIVFNYTDGIIEYDGDEEKTISEKHLVDMVSKNKKNSLKDLHKNLMNSISEIHQGQEAKDDITMLSIRFL</sequence>
<dbReference type="Proteomes" id="UP001597118">
    <property type="component" value="Unassembled WGS sequence"/>
</dbReference>
<gene>
    <name evidence="3" type="ORF">ACFSAH_03250</name>
</gene>
<dbReference type="GO" id="GO:0004722">
    <property type="term" value="F:protein serine/threonine phosphatase activity"/>
    <property type="evidence" value="ECO:0007669"/>
    <property type="project" value="UniProtKB-EC"/>
</dbReference>
<dbReference type="InterPro" id="IPR052016">
    <property type="entry name" value="Bact_Sigma-Reg"/>
</dbReference>
<dbReference type="EMBL" id="JBHUDG010000003">
    <property type="protein sequence ID" value="MFD1628876.1"/>
    <property type="molecule type" value="Genomic_DNA"/>
</dbReference>
<dbReference type="Gene3D" id="3.60.40.10">
    <property type="entry name" value="PPM-type phosphatase domain"/>
    <property type="match status" value="1"/>
</dbReference>